<protein>
    <submittedName>
        <fullName evidence="2">DUF397 domain-containing protein</fullName>
    </submittedName>
</protein>
<dbReference type="RefSeq" id="WP_346070357.1">
    <property type="nucleotide sequence ID" value="NZ_BAAANQ010000003.1"/>
</dbReference>
<accession>A0ABN2V3E9</accession>
<keyword evidence="3" id="KW-1185">Reference proteome</keyword>
<organism evidence="2 3">
    <name type="scientific">Streptomyces cheonanensis</name>
    <dbReference type="NCBI Taxonomy" id="312720"/>
    <lineage>
        <taxon>Bacteria</taxon>
        <taxon>Bacillati</taxon>
        <taxon>Actinomycetota</taxon>
        <taxon>Actinomycetes</taxon>
        <taxon>Kitasatosporales</taxon>
        <taxon>Streptomycetaceae</taxon>
        <taxon>Streptomyces</taxon>
    </lineage>
</organism>
<comment type="caution">
    <text evidence="2">The sequence shown here is derived from an EMBL/GenBank/DDBJ whole genome shotgun (WGS) entry which is preliminary data.</text>
</comment>
<dbReference type="EMBL" id="BAAANQ010000003">
    <property type="protein sequence ID" value="GAA2050492.1"/>
    <property type="molecule type" value="Genomic_DNA"/>
</dbReference>
<feature type="domain" description="DUF397" evidence="1">
    <location>
        <begin position="8"/>
        <end position="62"/>
    </location>
</feature>
<proteinExistence type="predicted"/>
<evidence type="ECO:0000313" key="3">
    <source>
        <dbReference type="Proteomes" id="UP001403094"/>
    </source>
</evidence>
<reference evidence="2 3" key="1">
    <citation type="journal article" date="2019" name="Int. J. Syst. Evol. Microbiol.">
        <title>The Global Catalogue of Microorganisms (GCM) 10K type strain sequencing project: providing services to taxonomists for standard genome sequencing and annotation.</title>
        <authorList>
            <consortium name="The Broad Institute Genomics Platform"/>
            <consortium name="The Broad Institute Genome Sequencing Center for Infectious Disease"/>
            <person name="Wu L."/>
            <person name="Ma J."/>
        </authorList>
    </citation>
    <scope>NUCLEOTIDE SEQUENCE [LARGE SCALE GENOMIC DNA]</scope>
    <source>
        <strain evidence="2 3">JCM 14549</strain>
    </source>
</reference>
<gene>
    <name evidence="2" type="ORF">GCM10009757_22480</name>
</gene>
<dbReference type="PROSITE" id="PS51257">
    <property type="entry name" value="PROKAR_LIPOPROTEIN"/>
    <property type="match status" value="1"/>
</dbReference>
<dbReference type="Proteomes" id="UP001403094">
    <property type="component" value="Unassembled WGS sequence"/>
</dbReference>
<name>A0ABN2V3E9_9ACTN</name>
<dbReference type="InterPro" id="IPR007278">
    <property type="entry name" value="DUF397"/>
</dbReference>
<dbReference type="Pfam" id="PF04149">
    <property type="entry name" value="DUF397"/>
    <property type="match status" value="1"/>
</dbReference>
<sequence>MRHDLPIARWRKSSYSNGGSGSCLETQVTEDGQVAVGDSKDRSRGAFVFSVAGWSAFVNHLKG</sequence>
<evidence type="ECO:0000259" key="1">
    <source>
        <dbReference type="Pfam" id="PF04149"/>
    </source>
</evidence>
<evidence type="ECO:0000313" key="2">
    <source>
        <dbReference type="EMBL" id="GAA2050492.1"/>
    </source>
</evidence>